<feature type="region of interest" description="Disordered" evidence="6">
    <location>
        <begin position="480"/>
        <end position="519"/>
    </location>
</feature>
<keyword evidence="8" id="KW-1185">Reference proteome</keyword>
<feature type="coiled-coil region" evidence="5">
    <location>
        <begin position="204"/>
        <end position="238"/>
    </location>
</feature>
<evidence type="ECO:0000256" key="1">
    <source>
        <dbReference type="ARBA" id="ARBA00004114"/>
    </source>
</evidence>
<feature type="compositionally biased region" description="Basic residues" evidence="6">
    <location>
        <begin position="1231"/>
        <end position="1241"/>
    </location>
</feature>
<dbReference type="SUPFAM" id="SSF90257">
    <property type="entry name" value="Myosin rod fragments"/>
    <property type="match status" value="1"/>
</dbReference>
<keyword evidence="5" id="KW-0175">Coiled coil</keyword>
<dbReference type="Gene3D" id="1.10.287.1490">
    <property type="match status" value="1"/>
</dbReference>
<feature type="coiled-coil region" evidence="5">
    <location>
        <begin position="79"/>
        <end position="152"/>
    </location>
</feature>
<comment type="similarity">
    <text evidence="4">Belongs to the CEP135/TSGA10 family.</text>
</comment>
<dbReference type="Proteomes" id="UP000828390">
    <property type="component" value="Unassembled WGS sequence"/>
</dbReference>
<dbReference type="AlphaFoldDB" id="A0A9D4QM92"/>
<protein>
    <recommendedName>
        <fullName evidence="9">Centrosomal protein of 135 kDa</fullName>
    </recommendedName>
</protein>
<dbReference type="PANTHER" id="PTHR20544:SF0">
    <property type="entry name" value="NUCLEOPROTEIN TPR_MLP1 DOMAIN-CONTAINING PROTEIN"/>
    <property type="match status" value="1"/>
</dbReference>
<reference evidence="7" key="2">
    <citation type="submission" date="2020-11" db="EMBL/GenBank/DDBJ databases">
        <authorList>
            <person name="McCartney M.A."/>
            <person name="Auch B."/>
            <person name="Kono T."/>
            <person name="Mallez S."/>
            <person name="Becker A."/>
            <person name="Gohl D.M."/>
            <person name="Silverstein K.A.T."/>
            <person name="Koren S."/>
            <person name="Bechman K.B."/>
            <person name="Herman A."/>
            <person name="Abrahante J.E."/>
            <person name="Garbe J."/>
        </authorList>
    </citation>
    <scope>NUCLEOTIDE SEQUENCE</scope>
    <source>
        <strain evidence="7">Duluth1</strain>
        <tissue evidence="7">Whole animal</tissue>
    </source>
</reference>
<feature type="coiled-coil region" evidence="5">
    <location>
        <begin position="1161"/>
        <end position="1202"/>
    </location>
</feature>
<dbReference type="EMBL" id="JAIWYP010000004">
    <property type="protein sequence ID" value="KAH3836356.1"/>
    <property type="molecule type" value="Genomic_DNA"/>
</dbReference>
<evidence type="ECO:0000313" key="7">
    <source>
        <dbReference type="EMBL" id="KAH3836356.1"/>
    </source>
</evidence>
<evidence type="ECO:0000256" key="4">
    <source>
        <dbReference type="ARBA" id="ARBA00038123"/>
    </source>
</evidence>
<dbReference type="PANTHER" id="PTHR20544">
    <property type="entry name" value="CENTROSOMAL PROTEIN CEP135"/>
    <property type="match status" value="1"/>
</dbReference>
<feature type="compositionally biased region" description="Low complexity" evidence="6">
    <location>
        <begin position="1242"/>
        <end position="1254"/>
    </location>
</feature>
<keyword evidence="2" id="KW-0963">Cytoplasm</keyword>
<proteinExistence type="inferred from homology"/>
<dbReference type="CDD" id="cd22292">
    <property type="entry name" value="cc_Cep135_MBD"/>
    <property type="match status" value="1"/>
</dbReference>
<evidence type="ECO:0000256" key="3">
    <source>
        <dbReference type="ARBA" id="ARBA00023212"/>
    </source>
</evidence>
<dbReference type="InterPro" id="IPR051877">
    <property type="entry name" value="Centriole_BasalBody_StrucProt"/>
</dbReference>
<evidence type="ECO:0008006" key="9">
    <source>
        <dbReference type="Google" id="ProtNLM"/>
    </source>
</evidence>
<evidence type="ECO:0000256" key="5">
    <source>
        <dbReference type="SAM" id="Coils"/>
    </source>
</evidence>
<feature type="compositionally biased region" description="Polar residues" evidence="6">
    <location>
        <begin position="744"/>
        <end position="756"/>
    </location>
</feature>
<feature type="compositionally biased region" description="Low complexity" evidence="6">
    <location>
        <begin position="1217"/>
        <end position="1230"/>
    </location>
</feature>
<name>A0A9D4QM92_DREPO</name>
<dbReference type="GO" id="GO:0005814">
    <property type="term" value="C:centriole"/>
    <property type="evidence" value="ECO:0007669"/>
    <property type="project" value="UniProtKB-SubCell"/>
</dbReference>
<feature type="compositionally biased region" description="Low complexity" evidence="6">
    <location>
        <begin position="487"/>
        <end position="507"/>
    </location>
</feature>
<accession>A0A9D4QM92</accession>
<gene>
    <name evidence="7" type="ORF">DPMN_109726</name>
</gene>
<feature type="coiled-coil region" evidence="5">
    <location>
        <begin position="275"/>
        <end position="439"/>
    </location>
</feature>
<feature type="region of interest" description="Disordered" evidence="6">
    <location>
        <begin position="1205"/>
        <end position="1278"/>
    </location>
</feature>
<evidence type="ECO:0000256" key="6">
    <source>
        <dbReference type="SAM" id="MobiDB-lite"/>
    </source>
</evidence>
<evidence type="ECO:0000313" key="8">
    <source>
        <dbReference type="Proteomes" id="UP000828390"/>
    </source>
</evidence>
<reference evidence="7" key="1">
    <citation type="journal article" date="2019" name="bioRxiv">
        <title>The Genome of the Zebra Mussel, Dreissena polymorpha: A Resource for Invasive Species Research.</title>
        <authorList>
            <person name="McCartney M.A."/>
            <person name="Auch B."/>
            <person name="Kono T."/>
            <person name="Mallez S."/>
            <person name="Zhang Y."/>
            <person name="Obille A."/>
            <person name="Becker A."/>
            <person name="Abrahante J.E."/>
            <person name="Garbe J."/>
            <person name="Badalamenti J.P."/>
            <person name="Herman A."/>
            <person name="Mangelson H."/>
            <person name="Liachko I."/>
            <person name="Sullivan S."/>
            <person name="Sone E.D."/>
            <person name="Koren S."/>
            <person name="Silverstein K.A.T."/>
            <person name="Beckman K.B."/>
            <person name="Gohl D.M."/>
        </authorList>
    </citation>
    <scope>NUCLEOTIDE SEQUENCE</scope>
    <source>
        <strain evidence="7">Duluth1</strain>
        <tissue evidence="7">Whole animal</tissue>
    </source>
</reference>
<sequence length="1278" mass="147588">MSNTATAQAQQKFSNLRKRLDQLGYKQPLGIESLPLVEKLFADLVHTTESLKNAKLSSGKQTTETKDVDSLIEPYKSDNAKLVKENNDLHKQLIKQKEESDALVRELKASLRKLEHENADLKFLNNQYVHKVRGLEKESKEKSDRILNLQEKNFHAVVSTPGGKKKTIPFRRQRMEIDCTVPPADDYSHTRPRLADDPYVADLLQVADSRIAELEQQVAELTDRNEIADRKMATFRQQVEGRDEEIERLNRMLDGGRPSDVVALEARNRANERMISHLNIQIDFLQQKNREMERKFRDAVADRSEVETELGKCKAHLSDLELELQSVDRHAKRLETDRSIVLKTADREMEEAKDELEKSRHELEDLDINIAKLKAENERLSKDLVDTRSTLTTKSGDLMRLEELHDRVAEDKKRLSHRVNKLMANEKELVLEIERLKRKNGPAGAAKKGKIPSKLDAFVRSVEEERNYYRDQAEAFQKMLRGEIPSRGRSPPRSRTPSRPTSRSSSPARELNASTAKADKKAAAQYEAIMRVLEEERDYYRTEYETLKASKRASARATPTKQLRSSLEYCLSGLGEDTEIAKLTRERDEMRSLLDKFERHMAEIQANVKVLTGERDKLNKMYEEAKDELHKVRRDLVRSPKSPKTSLAAQAVLRRVENERDDAVSELRRISTERDSLRERLKIATEVSLTEKAKLEQRCEDLESGLQQAENERGELIVRVNALKDDVRGLEEQIKDMAGRLSEAQDSSSQNKSKATQMKMLAEETERGLEDTQKRLARRESELGAQEERCARLEERIAELQRGMARSSDENSGLRGTVSQLDREKDNLQISVDEKTEKIANLNEEVLLKEKLISDLKVRISELEAQYGHANDNINMKDRELKSLRRQLDSTSEDLNENSRGKEVAMRENRRLQDDLAVMTRENQKLNQELQEALEDKEGLKQQVQEYILEVRRIEDVLSGKEKERSDLLDQYRALSSEAEQYQTATHQLESEGSNMRLELMTKDSELRRLRDKVDNYEREIQEHLNAQQAYELQVSNLTRCVANLEDNLRQTDDDKNTLLSDLTAVRELCSRLEGTKESLQRQMTALTIDKEHLQSQFDDIAQEAELYKSQLSSERHSNKNLESLLQSNREKEFQTQLQSQEHGAEIQMLKDRLSLNESKIQSQSREIASLRTRNVELEGDVERLRRQLTSEKFERERAVQELRRHGLVPPVPTLDYSSSSRYRSTSPVRSRSRSPTRYRTRSPETSYLSSSLRRSPDRSGYSLDDDTTAKSYKSDLL</sequence>
<dbReference type="SUPFAM" id="SSF57997">
    <property type="entry name" value="Tropomyosin"/>
    <property type="match status" value="1"/>
</dbReference>
<comment type="caution">
    <text evidence="7">The sequence shown here is derived from an EMBL/GenBank/DDBJ whole genome shotgun (WGS) entry which is preliminary data.</text>
</comment>
<keyword evidence="3" id="KW-0206">Cytoskeleton</keyword>
<evidence type="ECO:0000256" key="2">
    <source>
        <dbReference type="ARBA" id="ARBA00022490"/>
    </source>
</evidence>
<feature type="region of interest" description="Disordered" evidence="6">
    <location>
        <begin position="740"/>
        <end position="759"/>
    </location>
</feature>
<comment type="subcellular location">
    <subcellularLocation>
        <location evidence="1">Cytoplasm</location>
        <location evidence="1">Cytoskeleton</location>
        <location evidence="1">Microtubule organizing center</location>
        <location evidence="1">Centrosome</location>
        <location evidence="1">Centriole</location>
    </subcellularLocation>
</comment>
<organism evidence="7 8">
    <name type="scientific">Dreissena polymorpha</name>
    <name type="common">Zebra mussel</name>
    <name type="synonym">Mytilus polymorpha</name>
    <dbReference type="NCBI Taxonomy" id="45954"/>
    <lineage>
        <taxon>Eukaryota</taxon>
        <taxon>Metazoa</taxon>
        <taxon>Spiralia</taxon>
        <taxon>Lophotrochozoa</taxon>
        <taxon>Mollusca</taxon>
        <taxon>Bivalvia</taxon>
        <taxon>Autobranchia</taxon>
        <taxon>Heteroconchia</taxon>
        <taxon>Euheterodonta</taxon>
        <taxon>Imparidentia</taxon>
        <taxon>Neoheterodontei</taxon>
        <taxon>Myida</taxon>
        <taxon>Dreissenoidea</taxon>
        <taxon>Dreissenidae</taxon>
        <taxon>Dreissena</taxon>
    </lineage>
</organism>
<dbReference type="Gene3D" id="1.20.5.340">
    <property type="match status" value="1"/>
</dbReference>